<accession>A0A7J7KTP5</accession>
<dbReference type="InterPro" id="IPR041679">
    <property type="entry name" value="DNA2/NAM7-like_C"/>
</dbReference>
<dbReference type="OrthoDB" id="6144670at2759"/>
<comment type="caution">
    <text evidence="3">The sequence shown here is derived from an EMBL/GenBank/DDBJ whole genome shotgun (WGS) entry which is preliminary data.</text>
</comment>
<dbReference type="GO" id="GO:0031380">
    <property type="term" value="C:nuclear RNA-directed RNA polymerase complex"/>
    <property type="evidence" value="ECO:0007669"/>
    <property type="project" value="TreeGrafter"/>
</dbReference>
<evidence type="ECO:0000259" key="1">
    <source>
        <dbReference type="Pfam" id="PF13086"/>
    </source>
</evidence>
<keyword evidence="4" id="KW-1185">Reference proteome</keyword>
<dbReference type="InterPro" id="IPR027417">
    <property type="entry name" value="P-loop_NTPase"/>
</dbReference>
<dbReference type="InterPro" id="IPR041677">
    <property type="entry name" value="DNA2/NAM7_AAA_11"/>
</dbReference>
<dbReference type="GO" id="GO:0031048">
    <property type="term" value="P:regulatory ncRNA-mediated heterochromatin formation"/>
    <property type="evidence" value="ECO:0007669"/>
    <property type="project" value="TreeGrafter"/>
</dbReference>
<dbReference type="EMBL" id="VXIV02000035">
    <property type="protein sequence ID" value="KAF6041493.1"/>
    <property type="molecule type" value="Genomic_DNA"/>
</dbReference>
<name>A0A7J7KTP5_BUGNE</name>
<dbReference type="SUPFAM" id="SSF52540">
    <property type="entry name" value="P-loop containing nucleoside triphosphate hydrolases"/>
    <property type="match status" value="1"/>
</dbReference>
<dbReference type="Gene3D" id="3.40.50.300">
    <property type="entry name" value="P-loop containing nucleotide triphosphate hydrolases"/>
    <property type="match status" value="1"/>
</dbReference>
<dbReference type="GO" id="GO:0004386">
    <property type="term" value="F:helicase activity"/>
    <property type="evidence" value="ECO:0007669"/>
    <property type="project" value="InterPro"/>
</dbReference>
<dbReference type="Proteomes" id="UP000593567">
    <property type="component" value="Unassembled WGS sequence"/>
</dbReference>
<dbReference type="Pfam" id="PF13087">
    <property type="entry name" value="AAA_12"/>
    <property type="match status" value="1"/>
</dbReference>
<evidence type="ECO:0000313" key="4">
    <source>
        <dbReference type="Proteomes" id="UP000593567"/>
    </source>
</evidence>
<evidence type="ECO:0000259" key="2">
    <source>
        <dbReference type="Pfam" id="PF13087"/>
    </source>
</evidence>
<dbReference type="CDD" id="cd17936">
    <property type="entry name" value="EEXXEc_NFX1"/>
    <property type="match status" value="1"/>
</dbReference>
<dbReference type="PANTHER" id="PTHR10887">
    <property type="entry name" value="DNA2/NAM7 HELICASE FAMILY"/>
    <property type="match status" value="1"/>
</dbReference>
<dbReference type="Pfam" id="PF13086">
    <property type="entry name" value="AAA_11"/>
    <property type="match status" value="1"/>
</dbReference>
<feature type="domain" description="DNA2/NAM7 helicase helicase" evidence="1">
    <location>
        <begin position="151"/>
        <end position="262"/>
    </location>
</feature>
<proteinExistence type="predicted"/>
<organism evidence="3 4">
    <name type="scientific">Bugula neritina</name>
    <name type="common">Brown bryozoan</name>
    <name type="synonym">Sertularia neritina</name>
    <dbReference type="NCBI Taxonomy" id="10212"/>
    <lineage>
        <taxon>Eukaryota</taxon>
        <taxon>Metazoa</taxon>
        <taxon>Spiralia</taxon>
        <taxon>Lophotrochozoa</taxon>
        <taxon>Bryozoa</taxon>
        <taxon>Gymnolaemata</taxon>
        <taxon>Cheilostomatida</taxon>
        <taxon>Flustrina</taxon>
        <taxon>Buguloidea</taxon>
        <taxon>Bugulidae</taxon>
        <taxon>Bugula</taxon>
    </lineage>
</organism>
<evidence type="ECO:0000313" key="3">
    <source>
        <dbReference type="EMBL" id="KAF6041493.1"/>
    </source>
</evidence>
<feature type="domain" description="DNA2/NAM7 helicase-like C-terminal" evidence="2">
    <location>
        <begin position="275"/>
        <end position="324"/>
    </location>
</feature>
<dbReference type="PANTHER" id="PTHR10887:SF341">
    <property type="entry name" value="NFX1-TYPE ZINC FINGER-CONTAINING PROTEIN 1"/>
    <property type="match status" value="1"/>
</dbReference>
<sequence>MNRLLRSSIIPLMICTGSIRSQQCCSLDTDLTSPGYMRRLETNYMFITKDDSVTRPVQVGISGSTNWPPAKKLGFNQSQYDAFKLALTKEFAIIQGSQAVGGWKTVGSRKAKKHEAKVKAQLASTDIMTRSEAEELHHRAQCGIDITKISINQRWRLYRFLLVQYQNLMGRKITEMQEGYEQIVNLLSDLRNQQDIETLKRAKVIGMTTTGAARMQSVLQQVGPEIVVVEEAAEVLEAHLITALSKQCKHLILIGDHQQLKPNPTVYELAKDYHLDMSLFERMVKNGVPLKTLDTQHRMRPEVSKFMKHIYKKLEDHESVLNRDSVEGSNL</sequence>
<gene>
    <name evidence="3" type="ORF">EB796_000196</name>
</gene>
<dbReference type="AlphaFoldDB" id="A0A7J7KTP5"/>
<dbReference type="InterPro" id="IPR045055">
    <property type="entry name" value="DNA2/NAM7-like"/>
</dbReference>
<reference evidence="3" key="1">
    <citation type="submission" date="2020-06" db="EMBL/GenBank/DDBJ databases">
        <title>Draft genome of Bugula neritina, a colonial animal packing powerful symbionts and potential medicines.</title>
        <authorList>
            <person name="Rayko M."/>
        </authorList>
    </citation>
    <scope>NUCLEOTIDE SEQUENCE [LARGE SCALE GENOMIC DNA]</scope>
    <source>
        <strain evidence="3">Kwan_BN1</strain>
    </source>
</reference>
<protein>
    <submittedName>
        <fullName evidence="3">ZNFX1</fullName>
    </submittedName>
</protein>